<evidence type="ECO:0000256" key="2">
    <source>
        <dbReference type="SAM" id="Phobius"/>
    </source>
</evidence>
<keyword evidence="2" id="KW-0812">Transmembrane</keyword>
<keyword evidence="2" id="KW-0472">Membrane</keyword>
<protein>
    <submittedName>
        <fullName evidence="3">Uncharacterized protein</fullName>
    </submittedName>
</protein>
<keyword evidence="2" id="KW-1133">Transmembrane helix</keyword>
<keyword evidence="4" id="KW-1185">Reference proteome</keyword>
<dbReference type="Proteomes" id="UP001642540">
    <property type="component" value="Unassembled WGS sequence"/>
</dbReference>
<gene>
    <name evidence="3" type="ORF">ODALV1_LOCUS3254</name>
</gene>
<organism evidence="3 4">
    <name type="scientific">Orchesella dallaii</name>
    <dbReference type="NCBI Taxonomy" id="48710"/>
    <lineage>
        <taxon>Eukaryota</taxon>
        <taxon>Metazoa</taxon>
        <taxon>Ecdysozoa</taxon>
        <taxon>Arthropoda</taxon>
        <taxon>Hexapoda</taxon>
        <taxon>Collembola</taxon>
        <taxon>Entomobryomorpha</taxon>
        <taxon>Entomobryoidea</taxon>
        <taxon>Orchesellidae</taxon>
        <taxon>Orchesellinae</taxon>
        <taxon>Orchesella</taxon>
    </lineage>
</organism>
<feature type="compositionally biased region" description="Low complexity" evidence="1">
    <location>
        <begin position="185"/>
        <end position="198"/>
    </location>
</feature>
<evidence type="ECO:0000313" key="4">
    <source>
        <dbReference type="Proteomes" id="UP001642540"/>
    </source>
</evidence>
<sequence length="206" mass="20247">MSSSILSHFLLKTSTQPPLNISSQPSLTLVNSSTIMNSFVVVFAAIILAVNGGSLREGRQGWGVPASPTVLEIGLSANTAAAGTGGAAASIGTAEASQDVIAVATGGGGEAGWPAQPAIIDIAAYAEAVLGQELGITQVASVDLSQPGPTTSTLNLATVDNFGYGDEGLSAYLEGVTTYLGSSASDSASGSGLISASANTVNTQSG</sequence>
<name>A0ABP1PWI2_9HEXA</name>
<evidence type="ECO:0000256" key="1">
    <source>
        <dbReference type="SAM" id="MobiDB-lite"/>
    </source>
</evidence>
<proteinExistence type="predicted"/>
<accession>A0ABP1PWI2</accession>
<evidence type="ECO:0000313" key="3">
    <source>
        <dbReference type="EMBL" id="CAL8075683.1"/>
    </source>
</evidence>
<feature type="region of interest" description="Disordered" evidence="1">
    <location>
        <begin position="185"/>
        <end position="206"/>
    </location>
</feature>
<reference evidence="3 4" key="1">
    <citation type="submission" date="2024-08" db="EMBL/GenBank/DDBJ databases">
        <authorList>
            <person name="Cucini C."/>
            <person name="Frati F."/>
        </authorList>
    </citation>
    <scope>NUCLEOTIDE SEQUENCE [LARGE SCALE GENOMIC DNA]</scope>
</reference>
<comment type="caution">
    <text evidence="3">The sequence shown here is derived from an EMBL/GenBank/DDBJ whole genome shotgun (WGS) entry which is preliminary data.</text>
</comment>
<feature type="transmembrane region" description="Helical" evidence="2">
    <location>
        <begin position="29"/>
        <end position="50"/>
    </location>
</feature>
<dbReference type="EMBL" id="CAXLJM020000008">
    <property type="protein sequence ID" value="CAL8075683.1"/>
    <property type="molecule type" value="Genomic_DNA"/>
</dbReference>